<feature type="domain" description="FAD/NAD(P)-binding" evidence="12">
    <location>
        <begin position="12"/>
        <end position="292"/>
    </location>
</feature>
<dbReference type="InterPro" id="IPR036188">
    <property type="entry name" value="FAD/NAD-bd_sf"/>
</dbReference>
<keyword evidence="3" id="KW-0808">Transferase</keyword>
<organism evidence="13 14">
    <name type="scientific">Roseicyclus marinus</name>
    <dbReference type="NCBI Taxonomy" id="2161673"/>
    <lineage>
        <taxon>Bacteria</taxon>
        <taxon>Pseudomonadati</taxon>
        <taxon>Pseudomonadota</taxon>
        <taxon>Alphaproteobacteria</taxon>
        <taxon>Rhodobacterales</taxon>
        <taxon>Roseobacteraceae</taxon>
        <taxon>Roseicyclus</taxon>
    </lineage>
</organism>
<dbReference type="InterPro" id="IPR016188">
    <property type="entry name" value="PurM-like_N"/>
</dbReference>
<dbReference type="Pfam" id="PF00586">
    <property type="entry name" value="AIRS"/>
    <property type="match status" value="1"/>
</dbReference>
<dbReference type="GO" id="GO:0016301">
    <property type="term" value="F:kinase activity"/>
    <property type="evidence" value="ECO:0007669"/>
    <property type="project" value="UniProtKB-KW"/>
</dbReference>
<dbReference type="InterPro" id="IPR036676">
    <property type="entry name" value="PurM-like_C_sf"/>
</dbReference>
<dbReference type="Proteomes" id="UP001337723">
    <property type="component" value="Chromosome"/>
</dbReference>
<evidence type="ECO:0000259" key="10">
    <source>
        <dbReference type="Pfam" id="PF00586"/>
    </source>
</evidence>
<reference evidence="13 14" key="1">
    <citation type="submission" date="2023-01" db="EMBL/GenBank/DDBJ databases">
        <title>Complete genome sequence of Roseicyclus marinus strain Dej080120_10.</title>
        <authorList>
            <person name="Ueki S."/>
            <person name="Maruyama F."/>
        </authorList>
    </citation>
    <scope>NUCLEOTIDE SEQUENCE [LARGE SCALE GENOMIC DNA]</scope>
    <source>
        <strain evidence="13 14">Dej080120_10</strain>
    </source>
</reference>
<keyword evidence="5" id="KW-0418">Kinase</keyword>
<dbReference type="Gene3D" id="3.30.1330.10">
    <property type="entry name" value="PurM-like, N-terminal domain"/>
    <property type="match status" value="1"/>
</dbReference>
<keyword evidence="8" id="KW-0560">Oxidoreductase</keyword>
<name>A0AA48HEM7_9RHOB</name>
<dbReference type="InterPro" id="IPR010918">
    <property type="entry name" value="PurM-like_C_dom"/>
</dbReference>
<dbReference type="Gene3D" id="3.90.650.10">
    <property type="entry name" value="PurM-like C-terminal domain"/>
    <property type="match status" value="1"/>
</dbReference>
<comment type="cofactor">
    <cofactor evidence="1">
        <name>FAD</name>
        <dbReference type="ChEBI" id="CHEBI:57692"/>
    </cofactor>
</comment>
<dbReference type="InterPro" id="IPR036921">
    <property type="entry name" value="PurM-like_N_sf"/>
</dbReference>
<evidence type="ECO:0000256" key="7">
    <source>
        <dbReference type="ARBA" id="ARBA00022840"/>
    </source>
</evidence>
<evidence type="ECO:0000313" key="13">
    <source>
        <dbReference type="EMBL" id="BDW86365.1"/>
    </source>
</evidence>
<evidence type="ECO:0000256" key="1">
    <source>
        <dbReference type="ARBA" id="ARBA00001974"/>
    </source>
</evidence>
<dbReference type="Pfam" id="PF02769">
    <property type="entry name" value="AIRS_C"/>
    <property type="match status" value="1"/>
</dbReference>
<keyword evidence="7" id="KW-0067">ATP-binding</keyword>
<accession>A0AA48HEM7</accession>
<keyword evidence="2" id="KW-0285">Flavoprotein</keyword>
<dbReference type="AlphaFoldDB" id="A0AA48HEM7"/>
<keyword evidence="14" id="KW-1185">Reference proteome</keyword>
<dbReference type="Gene3D" id="3.50.50.100">
    <property type="match status" value="1"/>
</dbReference>
<dbReference type="NCBIfam" id="TIGR03169">
    <property type="entry name" value="Nterm_to_SelD"/>
    <property type="match status" value="1"/>
</dbReference>
<evidence type="ECO:0008006" key="15">
    <source>
        <dbReference type="Google" id="ProtNLM"/>
    </source>
</evidence>
<feature type="domain" description="PurM-like N-terminal" evidence="10">
    <location>
        <begin position="417"/>
        <end position="525"/>
    </location>
</feature>
<proteinExistence type="predicted"/>
<dbReference type="GO" id="GO:0005524">
    <property type="term" value="F:ATP binding"/>
    <property type="evidence" value="ECO:0007669"/>
    <property type="project" value="UniProtKB-KW"/>
</dbReference>
<dbReference type="KEGG" id="rmai:MACH21_25420"/>
<evidence type="ECO:0000259" key="12">
    <source>
        <dbReference type="Pfam" id="PF07992"/>
    </source>
</evidence>
<evidence type="ECO:0000256" key="3">
    <source>
        <dbReference type="ARBA" id="ARBA00022679"/>
    </source>
</evidence>
<evidence type="ECO:0000256" key="6">
    <source>
        <dbReference type="ARBA" id="ARBA00022827"/>
    </source>
</evidence>
<dbReference type="InterPro" id="IPR023753">
    <property type="entry name" value="FAD/NAD-binding_dom"/>
</dbReference>
<evidence type="ECO:0000256" key="4">
    <source>
        <dbReference type="ARBA" id="ARBA00022741"/>
    </source>
</evidence>
<dbReference type="SUPFAM" id="SSF56042">
    <property type="entry name" value="PurM C-terminal domain-like"/>
    <property type="match status" value="1"/>
</dbReference>
<dbReference type="InterPro" id="IPR004536">
    <property type="entry name" value="SPS/SelD"/>
</dbReference>
<protein>
    <recommendedName>
        <fullName evidence="15">Selenophosphate synthase</fullName>
    </recommendedName>
</protein>
<dbReference type="GO" id="GO:0019646">
    <property type="term" value="P:aerobic electron transport chain"/>
    <property type="evidence" value="ECO:0007669"/>
    <property type="project" value="TreeGrafter"/>
</dbReference>
<evidence type="ECO:0000256" key="2">
    <source>
        <dbReference type="ARBA" id="ARBA00022630"/>
    </source>
</evidence>
<evidence type="ECO:0000256" key="9">
    <source>
        <dbReference type="ARBA" id="ARBA00023266"/>
    </source>
</evidence>
<dbReference type="GO" id="GO:0003955">
    <property type="term" value="F:NAD(P)H dehydrogenase (quinone) activity"/>
    <property type="evidence" value="ECO:0007669"/>
    <property type="project" value="TreeGrafter"/>
</dbReference>
<evidence type="ECO:0000313" key="14">
    <source>
        <dbReference type="Proteomes" id="UP001337723"/>
    </source>
</evidence>
<dbReference type="PANTHER" id="PTHR42913:SF9">
    <property type="entry name" value="SLR1591 PROTEIN"/>
    <property type="match status" value="1"/>
</dbReference>
<dbReference type="SUPFAM" id="SSF55326">
    <property type="entry name" value="PurM N-terminal domain-like"/>
    <property type="match status" value="1"/>
</dbReference>
<dbReference type="EMBL" id="AP027266">
    <property type="protein sequence ID" value="BDW86365.1"/>
    <property type="molecule type" value="Genomic_DNA"/>
</dbReference>
<dbReference type="RefSeq" id="WP_338272298.1">
    <property type="nucleotide sequence ID" value="NZ_AP027266.1"/>
</dbReference>
<sequence>MRDGSVPLVRELVLVGGGHAHALVLKRWGMRPVPGVRVTLVNPGPSAPYTGMLPGHVAGHYPREALEIDLVRLARFAGARLVLGAVDLIDPVARRVSVPGRAPLAYDLLSIDIGITSEMGDLPGFAEHGVAAKPLGAFADRWAAFCEGEGPARIAVIGGGIAGVELSMAMAERMRGLGRAAEVCVIDRGAVLGGHPARGRLIAAMEGYGITRIEGAAPLRVGASAVHLEGGRVVEADLVVGAAGAVPHGWLADCGMEMRDGYMVVDDQLRSVSHPEIYGAGDCVYLSHAPRPKAGVFAVRAAPVLAWNLRADLVGAQRRRFAPQRDFLKLVSLGGKSALAEKAGFVVAGPAMWRWKDRIDARFMEGLRDLPAMTGPRAPDGAAKGVASEMAGPAPCGGCGAKLGAGALTGVLGGRPGDDAAVLEVGGARQVISTDHLRGFAEDPALVARVAAIHALGDIWAMGARPQAALASVILPRMAARMQGAWLDEVMAAAGAVFAAEGVAVVGGHSSMGSEVTIGFTVTGLLERDPVTLAGARPGDALILTKGIGTGVVLAGEMRMLATGAEVAAAWTRMGQAQGGAAAVLAPVAHAMTDVTGFGLAGHLGNICAASGVGAEVDLAEVPVLAGALRLSGLGVRSTLWAQNRAALGERVAVPEGALGDLVFDPQTAGGLLAAVPEERAEAAVAALIGAGFDAAQIGVVTEGQRIVFS</sequence>
<dbReference type="Pfam" id="PF07992">
    <property type="entry name" value="Pyr_redox_2"/>
    <property type="match status" value="1"/>
</dbReference>
<dbReference type="NCBIfam" id="TIGR00476">
    <property type="entry name" value="selD"/>
    <property type="match status" value="1"/>
</dbReference>
<evidence type="ECO:0000256" key="5">
    <source>
        <dbReference type="ARBA" id="ARBA00022777"/>
    </source>
</evidence>
<keyword evidence="9" id="KW-0711">Selenium</keyword>
<keyword evidence="4" id="KW-0547">Nucleotide-binding</keyword>
<dbReference type="CDD" id="cd02195">
    <property type="entry name" value="SelD"/>
    <property type="match status" value="1"/>
</dbReference>
<dbReference type="PANTHER" id="PTHR42913">
    <property type="entry name" value="APOPTOSIS-INDUCING FACTOR 1"/>
    <property type="match status" value="1"/>
</dbReference>
<evidence type="ECO:0000256" key="8">
    <source>
        <dbReference type="ARBA" id="ARBA00023002"/>
    </source>
</evidence>
<dbReference type="InterPro" id="IPR017584">
    <property type="entry name" value="Pyridine_nucleo_diS_OxRdtase_N"/>
</dbReference>
<dbReference type="SUPFAM" id="SSF51905">
    <property type="entry name" value="FAD/NAD(P)-binding domain"/>
    <property type="match status" value="2"/>
</dbReference>
<gene>
    <name evidence="13" type="ORF">MACH21_25420</name>
</gene>
<dbReference type="PRINTS" id="PR00368">
    <property type="entry name" value="FADPNR"/>
</dbReference>
<dbReference type="InterPro" id="IPR051169">
    <property type="entry name" value="NADH-Q_oxidoreductase"/>
</dbReference>
<feature type="domain" description="PurM-like C-terminal" evidence="11">
    <location>
        <begin position="537"/>
        <end position="708"/>
    </location>
</feature>
<keyword evidence="6" id="KW-0274">FAD</keyword>
<evidence type="ECO:0000259" key="11">
    <source>
        <dbReference type="Pfam" id="PF02769"/>
    </source>
</evidence>